<dbReference type="AlphaFoldDB" id="A0A7D9D3N6"/>
<evidence type="ECO:0008006" key="2">
    <source>
        <dbReference type="Google" id="ProtNLM"/>
    </source>
</evidence>
<dbReference type="Pfam" id="PF14520">
    <property type="entry name" value="HHH_5"/>
    <property type="match status" value="1"/>
</dbReference>
<evidence type="ECO:0000313" key="1">
    <source>
        <dbReference type="EMBL" id="VUX55822.1"/>
    </source>
</evidence>
<organism evidence="1">
    <name type="scientific">uncultured Woeseiaceae bacterium</name>
    <dbReference type="NCBI Taxonomy" id="1983305"/>
    <lineage>
        <taxon>Bacteria</taxon>
        <taxon>Pseudomonadati</taxon>
        <taxon>Pseudomonadota</taxon>
        <taxon>Gammaproteobacteria</taxon>
        <taxon>Woeseiales</taxon>
        <taxon>Woeseiaceae</taxon>
        <taxon>environmental samples</taxon>
    </lineage>
</organism>
<sequence>MNKALAFKLASEGVVTREDLAELATDDLLEINEMDQEEAGALIMKARAHWFEAEQQA</sequence>
<accession>A0A7D9D3N6</accession>
<dbReference type="InterPro" id="IPR010214">
    <property type="entry name" value="Tscrpt_termin_fac_NusA_C_rpt"/>
</dbReference>
<gene>
    <name evidence="1" type="ORF">JTBM06_V1_120019</name>
</gene>
<name>A0A7D9D3N6_9GAMM</name>
<proteinExistence type="predicted"/>
<dbReference type="GO" id="GO:0000166">
    <property type="term" value="F:nucleotide binding"/>
    <property type="evidence" value="ECO:0007669"/>
    <property type="project" value="InterPro"/>
</dbReference>
<reference evidence="1" key="1">
    <citation type="submission" date="2019-07" db="EMBL/GenBank/DDBJ databases">
        <authorList>
            <person name="Weber M."/>
            <person name="Kostadinov I."/>
            <person name="Kostadinov D I."/>
        </authorList>
    </citation>
    <scope>NUCLEOTIDE SEQUENCE</scope>
    <source>
        <strain evidence="1">Gfbio:sag-sample-m06:053724c1-46a9-4a36-b237-ea2bf867836b</strain>
    </source>
</reference>
<protein>
    <recommendedName>
        <fullName evidence="2">Transcription termination/antitermination protein NusA</fullName>
    </recommendedName>
</protein>
<dbReference type="SUPFAM" id="SSF47794">
    <property type="entry name" value="Rad51 N-terminal domain-like"/>
    <property type="match status" value="1"/>
</dbReference>
<dbReference type="Gene3D" id="1.10.150.20">
    <property type="entry name" value="5' to 3' exonuclease, C-terminal subdomain"/>
    <property type="match status" value="1"/>
</dbReference>
<dbReference type="InterPro" id="IPR010995">
    <property type="entry name" value="DNA_repair_Rad51/TF_NusA_a-hlx"/>
</dbReference>
<dbReference type="EMBL" id="LR633967">
    <property type="protein sequence ID" value="VUX55822.1"/>
    <property type="molecule type" value="Genomic_DNA"/>
</dbReference>
<dbReference type="NCBIfam" id="TIGR01954">
    <property type="entry name" value="nusA_Cterm_rpt"/>
    <property type="match status" value="1"/>
</dbReference>